<feature type="transmembrane region" description="Helical" evidence="1">
    <location>
        <begin position="7"/>
        <end position="31"/>
    </location>
</feature>
<sequence>MSNALRIGGAFVAVGAALFLLTLVQVLVNGWMAPFPVTWSFIAIVIAAAILGAFATTDKSQPGSRRQVVALTLAVGLIFVGRILPQEPLMIWAQYWLPAYGLAAIACGLVIRRSLTA</sequence>
<gene>
    <name evidence="2" type="ORF">CGERO_05650</name>
</gene>
<evidence type="ECO:0000313" key="2">
    <source>
        <dbReference type="EMBL" id="AZA11438.1"/>
    </source>
</evidence>
<evidence type="ECO:0000256" key="1">
    <source>
        <dbReference type="SAM" id="Phobius"/>
    </source>
</evidence>
<feature type="transmembrane region" description="Helical" evidence="1">
    <location>
        <begin position="68"/>
        <end position="85"/>
    </location>
</feature>
<dbReference type="Proteomes" id="UP000271587">
    <property type="component" value="Chromosome"/>
</dbReference>
<protein>
    <submittedName>
        <fullName evidence="2">Uncharacterized protein</fullName>
    </submittedName>
</protein>
<proteinExistence type="predicted"/>
<feature type="transmembrane region" description="Helical" evidence="1">
    <location>
        <begin position="91"/>
        <end position="111"/>
    </location>
</feature>
<dbReference type="AlphaFoldDB" id="A0A3G6J394"/>
<accession>A0A3G6J394</accession>
<organism evidence="2 3">
    <name type="scientific">Corynebacterium gerontici</name>
    <dbReference type="NCBI Taxonomy" id="2079234"/>
    <lineage>
        <taxon>Bacteria</taxon>
        <taxon>Bacillati</taxon>
        <taxon>Actinomycetota</taxon>
        <taxon>Actinomycetes</taxon>
        <taxon>Mycobacteriales</taxon>
        <taxon>Corynebacteriaceae</taxon>
        <taxon>Corynebacterium</taxon>
    </lineage>
</organism>
<keyword evidence="3" id="KW-1185">Reference proteome</keyword>
<name>A0A3G6J394_9CORY</name>
<reference evidence="2 3" key="1">
    <citation type="submission" date="2018-11" db="EMBL/GenBank/DDBJ databases">
        <authorList>
            <person name="Kleinhagauer T."/>
            <person name="Glaeser S.P."/>
            <person name="Spergser J."/>
            <person name="Ruckert C."/>
            <person name="Kaempfer P."/>
            <person name="Busse H.-J."/>
        </authorList>
    </citation>
    <scope>NUCLEOTIDE SEQUENCE [LARGE SCALE GENOMIC DNA]</scope>
    <source>
        <strain evidence="2 3">W8</strain>
    </source>
</reference>
<dbReference type="KEGG" id="cgk:CGERO_05650"/>
<dbReference type="EMBL" id="CP033897">
    <property type="protein sequence ID" value="AZA11438.1"/>
    <property type="molecule type" value="Genomic_DNA"/>
</dbReference>
<keyword evidence="1" id="KW-0812">Transmembrane</keyword>
<keyword evidence="1" id="KW-1133">Transmembrane helix</keyword>
<dbReference type="RefSeq" id="WP_123934037.1">
    <property type="nucleotide sequence ID" value="NZ_CP033897.1"/>
</dbReference>
<evidence type="ECO:0000313" key="3">
    <source>
        <dbReference type="Proteomes" id="UP000271587"/>
    </source>
</evidence>
<dbReference type="OrthoDB" id="4421883at2"/>
<feature type="transmembrane region" description="Helical" evidence="1">
    <location>
        <begin position="37"/>
        <end position="56"/>
    </location>
</feature>
<keyword evidence="1" id="KW-0472">Membrane</keyword>